<dbReference type="InterPro" id="IPR036397">
    <property type="entry name" value="RNaseH_sf"/>
</dbReference>
<keyword evidence="3" id="KW-1185">Reference proteome</keyword>
<evidence type="ECO:0000313" key="2">
    <source>
        <dbReference type="EnsemblPlants" id="HORVU.MOREX.r3.6HG0593510.1.CDS1"/>
    </source>
</evidence>
<sequence>MRPFPSSNGYTHSLVDVDYVTKWVEVIPTNSADHNNSIKMLKEVIFPRFGIPTYLMTDGGLHFIHGDFRKLLAGYDVNHRIASPYHLESSGQVELINREIKLILQKTVNRSQKNWSNKLVVALWA</sequence>
<dbReference type="Gramene" id="HORVU.MOREX.r3.6HG0593510.1">
    <property type="protein sequence ID" value="HORVU.MOREX.r3.6HG0593510.1.CDS1"/>
    <property type="gene ID" value="HORVU.MOREX.r3.6HG0593510"/>
</dbReference>
<accession>A0A8I6XUP5</accession>
<dbReference type="InterPro" id="IPR012337">
    <property type="entry name" value="RNaseH-like_sf"/>
</dbReference>
<dbReference type="PANTHER" id="PTHR37984:SF5">
    <property type="entry name" value="PROTEIN NYNRIN-LIKE"/>
    <property type="match status" value="1"/>
</dbReference>
<name>A0A8I6XUP5_HORVV</name>
<evidence type="ECO:0000259" key="1">
    <source>
        <dbReference type="PROSITE" id="PS50994"/>
    </source>
</evidence>
<organism evidence="2 3">
    <name type="scientific">Hordeum vulgare subsp. vulgare</name>
    <name type="common">Domesticated barley</name>
    <dbReference type="NCBI Taxonomy" id="112509"/>
    <lineage>
        <taxon>Eukaryota</taxon>
        <taxon>Viridiplantae</taxon>
        <taxon>Streptophyta</taxon>
        <taxon>Embryophyta</taxon>
        <taxon>Tracheophyta</taxon>
        <taxon>Spermatophyta</taxon>
        <taxon>Magnoliopsida</taxon>
        <taxon>Liliopsida</taxon>
        <taxon>Poales</taxon>
        <taxon>Poaceae</taxon>
        <taxon>BOP clade</taxon>
        <taxon>Pooideae</taxon>
        <taxon>Triticodae</taxon>
        <taxon>Triticeae</taxon>
        <taxon>Hordeinae</taxon>
        <taxon>Hordeum</taxon>
    </lineage>
</organism>
<dbReference type="InterPro" id="IPR001584">
    <property type="entry name" value="Integrase_cat-core"/>
</dbReference>
<dbReference type="GO" id="GO:0015074">
    <property type="term" value="P:DNA integration"/>
    <property type="evidence" value="ECO:0007669"/>
    <property type="project" value="InterPro"/>
</dbReference>
<protein>
    <recommendedName>
        <fullName evidence="1">Integrase catalytic domain-containing protein</fullName>
    </recommendedName>
</protein>
<dbReference type="SUPFAM" id="SSF53098">
    <property type="entry name" value="Ribonuclease H-like"/>
    <property type="match status" value="1"/>
</dbReference>
<dbReference type="PROSITE" id="PS50994">
    <property type="entry name" value="INTEGRASE"/>
    <property type="match status" value="1"/>
</dbReference>
<reference evidence="3" key="1">
    <citation type="journal article" date="2012" name="Nature">
        <title>A physical, genetic and functional sequence assembly of the barley genome.</title>
        <authorList>
            <consortium name="The International Barley Genome Sequencing Consortium"/>
            <person name="Mayer K.F."/>
            <person name="Waugh R."/>
            <person name="Brown J.W."/>
            <person name="Schulman A."/>
            <person name="Langridge P."/>
            <person name="Platzer M."/>
            <person name="Fincher G.B."/>
            <person name="Muehlbauer G.J."/>
            <person name="Sato K."/>
            <person name="Close T.J."/>
            <person name="Wise R.P."/>
            <person name="Stein N."/>
        </authorList>
    </citation>
    <scope>NUCLEOTIDE SEQUENCE [LARGE SCALE GENOMIC DNA]</scope>
    <source>
        <strain evidence="3">cv. Morex</strain>
    </source>
</reference>
<evidence type="ECO:0000313" key="3">
    <source>
        <dbReference type="Proteomes" id="UP000011116"/>
    </source>
</evidence>
<proteinExistence type="predicted"/>
<reference evidence="2" key="2">
    <citation type="submission" date="2020-10" db="EMBL/GenBank/DDBJ databases">
        <authorList>
            <person name="Scholz U."/>
            <person name="Mascher M."/>
            <person name="Fiebig A."/>
        </authorList>
    </citation>
    <scope>NUCLEOTIDE SEQUENCE [LARGE SCALE GENOMIC DNA]</scope>
    <source>
        <strain evidence="2">cv. Morex</strain>
    </source>
</reference>
<dbReference type="Proteomes" id="UP000011116">
    <property type="component" value="Chromosome 6H"/>
</dbReference>
<dbReference type="PANTHER" id="PTHR37984">
    <property type="entry name" value="PROTEIN CBG26694"/>
    <property type="match status" value="1"/>
</dbReference>
<dbReference type="InterPro" id="IPR050951">
    <property type="entry name" value="Retrovirus_Pol_polyprotein"/>
</dbReference>
<reference evidence="2" key="3">
    <citation type="submission" date="2022-01" db="UniProtKB">
        <authorList>
            <consortium name="EnsemblPlants"/>
        </authorList>
    </citation>
    <scope>IDENTIFICATION</scope>
    <source>
        <strain evidence="2">subsp. vulgare</strain>
    </source>
</reference>
<dbReference type="GO" id="GO:0003676">
    <property type="term" value="F:nucleic acid binding"/>
    <property type="evidence" value="ECO:0007669"/>
    <property type="project" value="InterPro"/>
</dbReference>
<dbReference type="AlphaFoldDB" id="A0A8I6XUP5"/>
<dbReference type="Gene3D" id="3.30.420.10">
    <property type="entry name" value="Ribonuclease H-like superfamily/Ribonuclease H"/>
    <property type="match status" value="1"/>
</dbReference>
<dbReference type="EnsemblPlants" id="HORVU.MOREX.r3.6HG0593510.1">
    <property type="protein sequence ID" value="HORVU.MOREX.r3.6HG0593510.1.CDS1"/>
    <property type="gene ID" value="HORVU.MOREX.r3.6HG0593510"/>
</dbReference>
<dbReference type="SMR" id="A0A8I6XUP5"/>
<feature type="domain" description="Integrase catalytic" evidence="1">
    <location>
        <begin position="1"/>
        <end position="125"/>
    </location>
</feature>